<feature type="domain" description="GH16" evidence="2">
    <location>
        <begin position="32"/>
        <end position="274"/>
    </location>
</feature>
<dbReference type="Gene3D" id="2.60.120.200">
    <property type="match status" value="1"/>
</dbReference>
<dbReference type="InterPro" id="IPR000757">
    <property type="entry name" value="Beta-glucanase-like"/>
</dbReference>
<dbReference type="GO" id="GO:0005975">
    <property type="term" value="P:carbohydrate metabolic process"/>
    <property type="evidence" value="ECO:0007669"/>
    <property type="project" value="InterPro"/>
</dbReference>
<comment type="caution">
    <text evidence="3">The sequence shown here is derived from an EMBL/GenBank/DDBJ whole genome shotgun (WGS) entry which is preliminary data.</text>
</comment>
<sequence length="274" mass="31610">MTFGIFQLGIVLCTAEAKAGESGDGYQLVWAEEFDKDGTPDEEVWFFEKGFQRNHELQWYQKENARCADGFLVIEGKRERVANPDYRPDARSWKDKRAFAEYTSASLLSKKDYAWTYGRFEVRAKIVAEKGLWPAIWTTGNGRWPHAGEIDMMEYYDHGLLANVAWAGPGGRDKWDASFIKMEEVGDENWDQDFHTWVMEWTPEKIVLSVDGRVLNTTLLKDTINEDGEKKSPFHEPQRLRLNLAIGGQKGGDPSDTEFPTQYLVDYVRVYQKK</sequence>
<evidence type="ECO:0000259" key="2">
    <source>
        <dbReference type="PROSITE" id="PS51762"/>
    </source>
</evidence>
<evidence type="ECO:0000256" key="1">
    <source>
        <dbReference type="ARBA" id="ARBA00006865"/>
    </source>
</evidence>
<evidence type="ECO:0000313" key="4">
    <source>
        <dbReference type="Proteomes" id="UP000644507"/>
    </source>
</evidence>
<dbReference type="InterPro" id="IPR013320">
    <property type="entry name" value="ConA-like_dom_sf"/>
</dbReference>
<organism evidence="3 4">
    <name type="scientific">Roseibacillus persicicus</name>
    <dbReference type="NCBI Taxonomy" id="454148"/>
    <lineage>
        <taxon>Bacteria</taxon>
        <taxon>Pseudomonadati</taxon>
        <taxon>Verrucomicrobiota</taxon>
        <taxon>Verrucomicrobiia</taxon>
        <taxon>Verrucomicrobiales</taxon>
        <taxon>Verrucomicrobiaceae</taxon>
        <taxon>Roseibacillus</taxon>
    </lineage>
</organism>
<dbReference type="SUPFAM" id="SSF49899">
    <property type="entry name" value="Concanavalin A-like lectins/glucanases"/>
    <property type="match status" value="1"/>
</dbReference>
<dbReference type="InterPro" id="IPR050546">
    <property type="entry name" value="Glycosyl_Hydrlase_16"/>
</dbReference>
<comment type="similarity">
    <text evidence="1">Belongs to the glycosyl hydrolase 16 family.</text>
</comment>
<dbReference type="Pfam" id="PF00722">
    <property type="entry name" value="Glyco_hydro_16"/>
    <property type="match status" value="1"/>
</dbReference>
<dbReference type="EMBL" id="BMXI01000014">
    <property type="protein sequence ID" value="GHC61534.1"/>
    <property type="molecule type" value="Genomic_DNA"/>
</dbReference>
<gene>
    <name evidence="3" type="ORF">GCM10007100_31110</name>
</gene>
<evidence type="ECO:0000313" key="3">
    <source>
        <dbReference type="EMBL" id="GHC61534.1"/>
    </source>
</evidence>
<dbReference type="AlphaFoldDB" id="A0A918TXW0"/>
<keyword evidence="4" id="KW-1185">Reference proteome</keyword>
<name>A0A918TXW0_9BACT</name>
<dbReference type="PANTHER" id="PTHR10963">
    <property type="entry name" value="GLYCOSYL HYDROLASE-RELATED"/>
    <property type="match status" value="1"/>
</dbReference>
<dbReference type="PANTHER" id="PTHR10963:SF55">
    <property type="entry name" value="GLYCOSIDE HYDROLASE FAMILY 16 PROTEIN"/>
    <property type="match status" value="1"/>
</dbReference>
<dbReference type="CDD" id="cd08023">
    <property type="entry name" value="GH16_laminarinase_like"/>
    <property type="match status" value="1"/>
</dbReference>
<accession>A0A918TXW0</accession>
<dbReference type="RefSeq" id="WP_189571877.1">
    <property type="nucleotide sequence ID" value="NZ_BMXI01000014.1"/>
</dbReference>
<dbReference type="GO" id="GO:0004553">
    <property type="term" value="F:hydrolase activity, hydrolyzing O-glycosyl compounds"/>
    <property type="evidence" value="ECO:0007669"/>
    <property type="project" value="InterPro"/>
</dbReference>
<dbReference type="Proteomes" id="UP000644507">
    <property type="component" value="Unassembled WGS sequence"/>
</dbReference>
<protein>
    <recommendedName>
        <fullName evidence="2">GH16 domain-containing protein</fullName>
    </recommendedName>
</protein>
<dbReference type="PROSITE" id="PS51762">
    <property type="entry name" value="GH16_2"/>
    <property type="match status" value="1"/>
</dbReference>
<proteinExistence type="inferred from homology"/>
<reference evidence="3" key="1">
    <citation type="journal article" date="2014" name="Int. J. Syst. Evol. Microbiol.">
        <title>Complete genome sequence of Corynebacterium casei LMG S-19264T (=DSM 44701T), isolated from a smear-ripened cheese.</title>
        <authorList>
            <consortium name="US DOE Joint Genome Institute (JGI-PGF)"/>
            <person name="Walter F."/>
            <person name="Albersmeier A."/>
            <person name="Kalinowski J."/>
            <person name="Ruckert C."/>
        </authorList>
    </citation>
    <scope>NUCLEOTIDE SEQUENCE</scope>
    <source>
        <strain evidence="3">KCTC 12988</strain>
    </source>
</reference>
<reference evidence="3" key="2">
    <citation type="submission" date="2020-09" db="EMBL/GenBank/DDBJ databases">
        <authorList>
            <person name="Sun Q."/>
            <person name="Kim S."/>
        </authorList>
    </citation>
    <scope>NUCLEOTIDE SEQUENCE</scope>
    <source>
        <strain evidence="3">KCTC 12988</strain>
    </source>
</reference>